<keyword evidence="3" id="KW-0812">Transmembrane</keyword>
<proteinExistence type="predicted"/>
<dbReference type="InParanoid" id="A0A6J2X392"/>
<feature type="transmembrane region" description="Helical" evidence="3">
    <location>
        <begin position="414"/>
        <end position="439"/>
    </location>
</feature>
<keyword evidence="4" id="KW-0732">Signal</keyword>
<dbReference type="PANTHER" id="PTHR24366:SF168">
    <property type="entry name" value="GH22922P-RELATED"/>
    <property type="match status" value="1"/>
</dbReference>
<gene>
    <name evidence="6" type="primary">LOC115874388</name>
</gene>
<reference evidence="6" key="1">
    <citation type="submission" date="2025-08" db="UniProtKB">
        <authorList>
            <consortium name="RefSeq"/>
        </authorList>
    </citation>
    <scope>IDENTIFICATION</scope>
    <source>
        <tissue evidence="6">Gonads</tissue>
    </source>
</reference>
<evidence type="ECO:0000313" key="6">
    <source>
        <dbReference type="RefSeq" id="XP_030745399.1"/>
    </source>
</evidence>
<dbReference type="Pfam" id="PF13855">
    <property type="entry name" value="LRR_8"/>
    <property type="match status" value="1"/>
</dbReference>
<dbReference type="InterPro" id="IPR003591">
    <property type="entry name" value="Leu-rich_rpt_typical-subtyp"/>
</dbReference>
<sequence>MHFFAKSLVPLVLLTIVLGEEIYENSTNICERCKCLRGRQFVLDCSDSGIHNTIAEWPEHDTSLVATFSNNNIGNLEVLPHSDKVTDLIFSHCNIKSLDNGVFKAVRNIQLIDLSYNDLVTEGISPEKFKGPYNNTVYEPLGLTQLNLAYNRIHSLPHKIFEHLADLRQLNLEGNQFKVLDPPTQMALSTLSNLETLNLASNQLTELVGDAVKSLRNLKELNLSYNNLDAVPETLSYLGETLEYLYLDHNPIFEMSDESFLGVKSVIELSLTNLPRLTYVNVNTFSPIKNLKVLFLHTNKNLFDINSQAFGENQTLEELYVQDNALNDLNYNLTKWSNLKLVNMSGNDFFCGCNMYNIAKDLKEDVKRDKDGPVCVNLVSGQSMMIYELTEEACEYQTTGPSPPYHLIIHHYRILRIFTVLVAVALIVCLLLTITILLLRYRKYRMNRSYPFATQIWYNPITNTVT</sequence>
<dbReference type="GeneID" id="115874388"/>
<dbReference type="AlphaFoldDB" id="A0A6J2X392"/>
<evidence type="ECO:0000256" key="1">
    <source>
        <dbReference type="ARBA" id="ARBA00022614"/>
    </source>
</evidence>
<dbReference type="SMART" id="SM00369">
    <property type="entry name" value="LRR_TYP"/>
    <property type="match status" value="5"/>
</dbReference>
<dbReference type="PROSITE" id="PS51450">
    <property type="entry name" value="LRR"/>
    <property type="match status" value="4"/>
</dbReference>
<keyword evidence="3" id="KW-0472">Membrane</keyword>
<dbReference type="Pfam" id="PF13306">
    <property type="entry name" value="LRR_5"/>
    <property type="match status" value="1"/>
</dbReference>
<keyword evidence="3" id="KW-1133">Transmembrane helix</keyword>
<dbReference type="KEGG" id="soy:115874388"/>
<accession>A0A6J2X392</accession>
<keyword evidence="1" id="KW-0433">Leucine-rich repeat</keyword>
<evidence type="ECO:0000256" key="3">
    <source>
        <dbReference type="SAM" id="Phobius"/>
    </source>
</evidence>
<dbReference type="Proteomes" id="UP000504635">
    <property type="component" value="Unplaced"/>
</dbReference>
<evidence type="ECO:0000256" key="4">
    <source>
        <dbReference type="SAM" id="SignalP"/>
    </source>
</evidence>
<feature type="signal peptide" evidence="4">
    <location>
        <begin position="1"/>
        <end position="19"/>
    </location>
</feature>
<name>A0A6J2X392_SITOR</name>
<keyword evidence="5" id="KW-1185">Reference proteome</keyword>
<evidence type="ECO:0000256" key="2">
    <source>
        <dbReference type="ARBA" id="ARBA00022737"/>
    </source>
</evidence>
<protein>
    <submittedName>
        <fullName evidence="6">Leucine-rich repeat-containing protein 15-like</fullName>
    </submittedName>
</protein>
<feature type="chain" id="PRO_5026784281" evidence="4">
    <location>
        <begin position="20"/>
        <end position="466"/>
    </location>
</feature>
<dbReference type="RefSeq" id="XP_030745399.1">
    <property type="nucleotide sequence ID" value="XM_030889539.1"/>
</dbReference>
<evidence type="ECO:0000313" key="5">
    <source>
        <dbReference type="Proteomes" id="UP000504635"/>
    </source>
</evidence>
<keyword evidence="2" id="KW-0677">Repeat</keyword>
<dbReference type="InterPro" id="IPR032675">
    <property type="entry name" value="LRR_dom_sf"/>
</dbReference>
<organism evidence="5 6">
    <name type="scientific">Sitophilus oryzae</name>
    <name type="common">Rice weevil</name>
    <name type="synonym">Curculio oryzae</name>
    <dbReference type="NCBI Taxonomy" id="7048"/>
    <lineage>
        <taxon>Eukaryota</taxon>
        <taxon>Metazoa</taxon>
        <taxon>Ecdysozoa</taxon>
        <taxon>Arthropoda</taxon>
        <taxon>Hexapoda</taxon>
        <taxon>Insecta</taxon>
        <taxon>Pterygota</taxon>
        <taxon>Neoptera</taxon>
        <taxon>Endopterygota</taxon>
        <taxon>Coleoptera</taxon>
        <taxon>Polyphaga</taxon>
        <taxon>Cucujiformia</taxon>
        <taxon>Curculionidae</taxon>
        <taxon>Dryophthorinae</taxon>
        <taxon>Sitophilus</taxon>
    </lineage>
</organism>
<dbReference type="InterPro" id="IPR026906">
    <property type="entry name" value="LRR_5"/>
</dbReference>
<dbReference type="OrthoDB" id="635273at2759"/>
<dbReference type="InterPro" id="IPR001611">
    <property type="entry name" value="Leu-rich_rpt"/>
</dbReference>
<dbReference type="Gene3D" id="3.80.10.10">
    <property type="entry name" value="Ribonuclease Inhibitor"/>
    <property type="match status" value="2"/>
</dbReference>
<dbReference type="SUPFAM" id="SSF52058">
    <property type="entry name" value="L domain-like"/>
    <property type="match status" value="1"/>
</dbReference>
<dbReference type="PANTHER" id="PTHR24366">
    <property type="entry name" value="IG(IMMUNOGLOBULIN) AND LRR(LEUCINE RICH REPEAT) DOMAINS"/>
    <property type="match status" value="1"/>
</dbReference>